<dbReference type="Gene3D" id="3.30.1780.10">
    <property type="entry name" value="ornithine cyclodeaminase, domain 1"/>
    <property type="match status" value="1"/>
</dbReference>
<evidence type="ECO:0000313" key="1">
    <source>
        <dbReference type="EMBL" id="HCT13604.1"/>
    </source>
</evidence>
<dbReference type="InterPro" id="IPR036291">
    <property type="entry name" value="NAD(P)-bd_dom_sf"/>
</dbReference>
<dbReference type="PANTHER" id="PTHR13812">
    <property type="entry name" value="KETIMINE REDUCTASE MU-CRYSTALLIN"/>
    <property type="match status" value="1"/>
</dbReference>
<dbReference type="Proteomes" id="UP000261739">
    <property type="component" value="Unassembled WGS sequence"/>
</dbReference>
<sequence>MNTEKSPTVIDAPAVAAALSPVDAVAAVTAALTDPRTAFDPATDLPRRTAHTDHGHFLLMPSEVGEFAGVKVATVAPENPARGLPRIQGTYLLHDARTLAPLAVIDGGALTTLRTPAVSAAAVLPTLRLLNRPLNLVVFGAGPQGVAHVETFAAALDKPFASVRFVVRHPDRADDSARALGPVLATDSQETLDALAAADLIICATTADTPLFQTNQVRDDVVVVAVGSHEPNTRELDAGFLAGAAVIVEDVETALETAGDIVLANFEGAVNRGDLIALRTALTGPAVAPGRRPVVFKSVGMSWEDLVVAEAVYRRFS</sequence>
<dbReference type="STRING" id="863239.GCA_000213935_00639"/>
<dbReference type="InterPro" id="IPR003462">
    <property type="entry name" value="ODC_Mu_crystall"/>
</dbReference>
<dbReference type="Gene3D" id="3.40.50.720">
    <property type="entry name" value="NAD(P)-binding Rossmann-like Domain"/>
    <property type="match status" value="1"/>
</dbReference>
<evidence type="ECO:0000313" key="2">
    <source>
        <dbReference type="Proteomes" id="UP000261739"/>
    </source>
</evidence>
<name>A0A3D4SWD9_9CORY</name>
<proteinExistence type="predicted"/>
<dbReference type="InterPro" id="IPR023401">
    <property type="entry name" value="ODC_N"/>
</dbReference>
<dbReference type="Pfam" id="PF02423">
    <property type="entry name" value="OCD_Mu_crystall"/>
    <property type="match status" value="1"/>
</dbReference>
<protein>
    <submittedName>
        <fullName evidence="1">Ornithine cyclodeaminase family protein</fullName>
    </submittedName>
</protein>
<dbReference type="EMBL" id="DQID01000056">
    <property type="protein sequence ID" value="HCT13604.1"/>
    <property type="molecule type" value="Genomic_DNA"/>
</dbReference>
<accession>A0A3D4SWD9</accession>
<dbReference type="PIRSF" id="PIRSF001439">
    <property type="entry name" value="CryM"/>
    <property type="match status" value="1"/>
</dbReference>
<dbReference type="PANTHER" id="PTHR13812:SF19">
    <property type="entry name" value="KETIMINE REDUCTASE MU-CRYSTALLIN"/>
    <property type="match status" value="1"/>
</dbReference>
<reference evidence="1 2" key="1">
    <citation type="journal article" date="2018" name="Nat. Biotechnol.">
        <title>A standardized bacterial taxonomy based on genome phylogeny substantially revises the tree of life.</title>
        <authorList>
            <person name="Parks D.H."/>
            <person name="Chuvochina M."/>
            <person name="Waite D.W."/>
            <person name="Rinke C."/>
            <person name="Skarshewski A."/>
            <person name="Chaumeil P.A."/>
            <person name="Hugenholtz P."/>
        </authorList>
    </citation>
    <scope>NUCLEOTIDE SEQUENCE [LARGE SCALE GENOMIC DNA]</scope>
    <source>
        <strain evidence="1">UBA11247</strain>
    </source>
</reference>
<organism evidence="1 2">
    <name type="scientific">Corynebacterium nuruki</name>
    <dbReference type="NCBI Taxonomy" id="1032851"/>
    <lineage>
        <taxon>Bacteria</taxon>
        <taxon>Bacillati</taxon>
        <taxon>Actinomycetota</taxon>
        <taxon>Actinomycetes</taxon>
        <taxon>Mycobacteriales</taxon>
        <taxon>Corynebacteriaceae</taxon>
        <taxon>Corynebacterium</taxon>
    </lineage>
</organism>
<dbReference type="AlphaFoldDB" id="A0A3D4SWD9"/>
<dbReference type="GO" id="GO:0005737">
    <property type="term" value="C:cytoplasm"/>
    <property type="evidence" value="ECO:0007669"/>
    <property type="project" value="TreeGrafter"/>
</dbReference>
<gene>
    <name evidence="1" type="ORF">DIW82_02085</name>
</gene>
<comment type="caution">
    <text evidence="1">The sequence shown here is derived from an EMBL/GenBank/DDBJ whole genome shotgun (WGS) entry which is preliminary data.</text>
</comment>
<dbReference type="RefSeq" id="WP_010121851.1">
    <property type="nucleotide sequence ID" value="NZ_DAITTW010000081.1"/>
</dbReference>
<dbReference type="SUPFAM" id="SSF51735">
    <property type="entry name" value="NAD(P)-binding Rossmann-fold domains"/>
    <property type="match status" value="1"/>
</dbReference>